<dbReference type="CDD" id="cd13999">
    <property type="entry name" value="STKc_MAP3K-like"/>
    <property type="match status" value="1"/>
</dbReference>
<evidence type="ECO:0000256" key="1">
    <source>
        <dbReference type="ARBA" id="ARBA00022741"/>
    </source>
</evidence>
<accession>A0AAE0GZ64</accession>
<feature type="region of interest" description="Disordered" evidence="3">
    <location>
        <begin position="450"/>
        <end position="483"/>
    </location>
</feature>
<proteinExistence type="predicted"/>
<dbReference type="Gene3D" id="3.30.200.20">
    <property type="entry name" value="Phosphorylase Kinase, domain 1"/>
    <property type="match status" value="1"/>
</dbReference>
<dbReference type="InterPro" id="IPR011009">
    <property type="entry name" value="Kinase-like_dom_sf"/>
</dbReference>
<keyword evidence="1" id="KW-0547">Nucleotide-binding</keyword>
<sequence length="838" mass="92317">MDRLANSMGAVRVLWLLGLFAVYVHSVPIFAPPPVEKDHLGLLGTCPDGTVEEVFYENDFNDIFKNEYEERSHPKNVVVEKGALSVNGSDGTDSVLWRINVPHEAVGDNVHSFCVGMKKKAYWGRVGFEMLLADADGQLLSVGYAAKRTVLSDALRPPSPRSLPPRSVPKDGFPNACWRENAGRTFLQKSDGNCSAASVQCCQAHLAAAIPPGLWLQDVLCYAPHTGAAWLERNPAGLSSAPSNERVAVETRTSARRGLHLRLQWKEGRGMATMWGRQHLLVDNLQVHTCKKRVDLRQMVLNHLSGAGANSTSGVALSPFGEDPSWPLWHTHLGQVLTPGVFTLVGMTFFLLFLLLILRRRAGGGPSEEDPVSDRPSLPLYARVARTSSTSSGTSTNPTSPVTLADAREPAATYPAPEPRGAWKERLPRGLSLLEMDMMNPLFEDASRKVDAATGTSPRPSAEQVAQGTDAEKGKPRRTKRSLTEEISLQLAEDEEEQSWRIHSMEEVELLGKLDEGEFGEVFRGRWKGAEVAVKRIKPRGWMPPSGKTGRKAHAPKFHFPFDVEGGSLNSAPGSEDDSSLEGSSAHSSADSSESGVDKATSTLAETFAREVSVLRRLRSNRIVMFMGACLGPADLCLVTEYMPRGSLYDLLHRRKRQVKGRRLLTMARDIAEGCAFLHAQRIVHRDLKSSNLLLDEHYRVKVADFGLSRIRSVSNDALPTNGWAGTAAYMAPEILKGAHGAYTERADCYSFGVVLWEIVMREVPWKDLEPWEIIARVAYSTDVLRTPEEGACPAGFAQLMQRCLQSDPTARPLFTEVLQLMDDLLVENDKAQRSNEK</sequence>
<comment type="caution">
    <text evidence="7">The sequence shown here is derived from an EMBL/GenBank/DDBJ whole genome shotgun (WGS) entry which is preliminary data.</text>
</comment>
<feature type="compositionally biased region" description="Low complexity" evidence="3">
    <location>
        <begin position="581"/>
        <end position="595"/>
    </location>
</feature>
<evidence type="ECO:0000256" key="2">
    <source>
        <dbReference type="ARBA" id="ARBA00022840"/>
    </source>
</evidence>
<dbReference type="Gene3D" id="1.10.510.10">
    <property type="entry name" value="Transferase(Phosphotransferase) domain 1"/>
    <property type="match status" value="1"/>
</dbReference>
<dbReference type="InterPro" id="IPR000719">
    <property type="entry name" value="Prot_kinase_dom"/>
</dbReference>
<dbReference type="InterPro" id="IPR051681">
    <property type="entry name" value="Ser/Thr_Kinases-Pseudokinases"/>
</dbReference>
<dbReference type="PANTHER" id="PTHR44329:SF298">
    <property type="entry name" value="MIXED LINEAGE KINASE DOMAIN-LIKE PROTEIN"/>
    <property type="match status" value="1"/>
</dbReference>
<dbReference type="PROSITE" id="PS50011">
    <property type="entry name" value="PROTEIN_KINASE_DOM"/>
    <property type="match status" value="1"/>
</dbReference>
<dbReference type="SMART" id="SM00220">
    <property type="entry name" value="S_TKc"/>
    <property type="match status" value="1"/>
</dbReference>
<dbReference type="InterPro" id="IPR001245">
    <property type="entry name" value="Ser-Thr/Tyr_kinase_cat_dom"/>
</dbReference>
<feature type="region of interest" description="Disordered" evidence="3">
    <location>
        <begin position="385"/>
        <end position="422"/>
    </location>
</feature>
<dbReference type="InterPro" id="IPR008271">
    <property type="entry name" value="Ser/Thr_kinase_AS"/>
</dbReference>
<dbReference type="EMBL" id="LGRX02001038">
    <property type="protein sequence ID" value="KAK3287047.1"/>
    <property type="molecule type" value="Genomic_DNA"/>
</dbReference>
<dbReference type="PANTHER" id="PTHR44329">
    <property type="entry name" value="SERINE/THREONINE-PROTEIN KINASE TNNI3K-RELATED"/>
    <property type="match status" value="1"/>
</dbReference>
<dbReference type="PRINTS" id="PR00109">
    <property type="entry name" value="TYRKINASE"/>
</dbReference>
<keyword evidence="2" id="KW-0067">ATP-binding</keyword>
<keyword evidence="4" id="KW-1133">Transmembrane helix</keyword>
<dbReference type="Pfam" id="PF07714">
    <property type="entry name" value="PK_Tyr_Ser-Thr"/>
    <property type="match status" value="1"/>
</dbReference>
<dbReference type="AlphaFoldDB" id="A0AAE0GZ64"/>
<protein>
    <recommendedName>
        <fullName evidence="6">Protein kinase domain-containing protein</fullName>
    </recommendedName>
</protein>
<feature type="region of interest" description="Disordered" evidence="3">
    <location>
        <begin position="564"/>
        <end position="599"/>
    </location>
</feature>
<dbReference type="GO" id="GO:0004674">
    <property type="term" value="F:protein serine/threonine kinase activity"/>
    <property type="evidence" value="ECO:0007669"/>
    <property type="project" value="TreeGrafter"/>
</dbReference>
<reference evidence="7 8" key="1">
    <citation type="journal article" date="2015" name="Genome Biol. Evol.">
        <title>Comparative Genomics of a Bacterivorous Green Alga Reveals Evolutionary Causalities and Consequences of Phago-Mixotrophic Mode of Nutrition.</title>
        <authorList>
            <person name="Burns J.A."/>
            <person name="Paasch A."/>
            <person name="Narechania A."/>
            <person name="Kim E."/>
        </authorList>
    </citation>
    <scope>NUCLEOTIDE SEQUENCE [LARGE SCALE GENOMIC DNA]</scope>
    <source>
        <strain evidence="7 8">PLY_AMNH</strain>
    </source>
</reference>
<dbReference type="GO" id="GO:0005524">
    <property type="term" value="F:ATP binding"/>
    <property type="evidence" value="ECO:0007669"/>
    <property type="project" value="UniProtKB-KW"/>
</dbReference>
<evidence type="ECO:0000256" key="4">
    <source>
        <dbReference type="SAM" id="Phobius"/>
    </source>
</evidence>
<keyword evidence="4" id="KW-0472">Membrane</keyword>
<dbReference type="PROSITE" id="PS00108">
    <property type="entry name" value="PROTEIN_KINASE_ST"/>
    <property type="match status" value="1"/>
</dbReference>
<evidence type="ECO:0000259" key="6">
    <source>
        <dbReference type="PROSITE" id="PS50011"/>
    </source>
</evidence>
<evidence type="ECO:0000256" key="5">
    <source>
        <dbReference type="SAM" id="SignalP"/>
    </source>
</evidence>
<dbReference type="Proteomes" id="UP001190700">
    <property type="component" value="Unassembled WGS sequence"/>
</dbReference>
<feature type="signal peptide" evidence="5">
    <location>
        <begin position="1"/>
        <end position="26"/>
    </location>
</feature>
<evidence type="ECO:0000256" key="3">
    <source>
        <dbReference type="SAM" id="MobiDB-lite"/>
    </source>
</evidence>
<dbReference type="SUPFAM" id="SSF56112">
    <property type="entry name" value="Protein kinase-like (PK-like)"/>
    <property type="match status" value="1"/>
</dbReference>
<organism evidence="7 8">
    <name type="scientific">Cymbomonas tetramitiformis</name>
    <dbReference type="NCBI Taxonomy" id="36881"/>
    <lineage>
        <taxon>Eukaryota</taxon>
        <taxon>Viridiplantae</taxon>
        <taxon>Chlorophyta</taxon>
        <taxon>Pyramimonadophyceae</taxon>
        <taxon>Pyramimonadales</taxon>
        <taxon>Pyramimonadaceae</taxon>
        <taxon>Cymbomonas</taxon>
    </lineage>
</organism>
<feature type="compositionally biased region" description="Polar residues" evidence="3">
    <location>
        <begin position="454"/>
        <end position="467"/>
    </location>
</feature>
<evidence type="ECO:0000313" key="7">
    <source>
        <dbReference type="EMBL" id="KAK3287047.1"/>
    </source>
</evidence>
<gene>
    <name evidence="7" type="ORF">CYMTET_5428</name>
</gene>
<keyword evidence="8" id="KW-1185">Reference proteome</keyword>
<evidence type="ECO:0000313" key="8">
    <source>
        <dbReference type="Proteomes" id="UP001190700"/>
    </source>
</evidence>
<feature type="domain" description="Protein kinase" evidence="6">
    <location>
        <begin position="508"/>
        <end position="826"/>
    </location>
</feature>
<feature type="transmembrane region" description="Helical" evidence="4">
    <location>
        <begin position="336"/>
        <end position="358"/>
    </location>
</feature>
<keyword evidence="4" id="KW-0812">Transmembrane</keyword>
<feature type="chain" id="PRO_5042114627" description="Protein kinase domain-containing protein" evidence="5">
    <location>
        <begin position="27"/>
        <end position="838"/>
    </location>
</feature>
<keyword evidence="5" id="KW-0732">Signal</keyword>
<feature type="compositionally biased region" description="Low complexity" evidence="3">
    <location>
        <begin position="387"/>
        <end position="403"/>
    </location>
</feature>
<name>A0AAE0GZ64_9CHLO</name>